<feature type="domain" description="GP-PDE" evidence="1">
    <location>
        <begin position="1"/>
        <end position="217"/>
    </location>
</feature>
<dbReference type="SUPFAM" id="SSF51695">
    <property type="entry name" value="PLC-like phosphodiesterases"/>
    <property type="match status" value="1"/>
</dbReference>
<accession>A0A382TLK6</accession>
<organism evidence="2">
    <name type="scientific">marine metagenome</name>
    <dbReference type="NCBI Taxonomy" id="408172"/>
    <lineage>
        <taxon>unclassified sequences</taxon>
        <taxon>metagenomes</taxon>
        <taxon>ecological metagenomes</taxon>
    </lineage>
</organism>
<name>A0A382TLK6_9ZZZZ</name>
<dbReference type="AlphaFoldDB" id="A0A382TLK6"/>
<dbReference type="InterPro" id="IPR017946">
    <property type="entry name" value="PLC-like_Pdiesterase_TIM-brl"/>
</dbReference>
<gene>
    <name evidence="2" type="ORF">METZ01_LOCUS375820</name>
</gene>
<dbReference type="PANTHER" id="PTHR46211:SF1">
    <property type="entry name" value="GLYCEROPHOSPHODIESTER PHOSPHODIESTERASE, CYTOPLASMIC"/>
    <property type="match status" value="1"/>
</dbReference>
<evidence type="ECO:0000313" key="2">
    <source>
        <dbReference type="EMBL" id="SVD22966.1"/>
    </source>
</evidence>
<feature type="non-terminal residue" evidence="2">
    <location>
        <position position="217"/>
    </location>
</feature>
<dbReference type="EMBL" id="UINC01137556">
    <property type="protein sequence ID" value="SVD22966.1"/>
    <property type="molecule type" value="Genomic_DNA"/>
</dbReference>
<protein>
    <recommendedName>
        <fullName evidence="1">GP-PDE domain-containing protein</fullName>
    </recommendedName>
</protein>
<dbReference type="PROSITE" id="PS51704">
    <property type="entry name" value="GP_PDE"/>
    <property type="match status" value="1"/>
</dbReference>
<dbReference type="Pfam" id="PF03009">
    <property type="entry name" value="GDPD"/>
    <property type="match status" value="1"/>
</dbReference>
<dbReference type="PANTHER" id="PTHR46211">
    <property type="entry name" value="GLYCEROPHOSPHORYL DIESTER PHOSPHODIESTERASE"/>
    <property type="match status" value="1"/>
</dbReference>
<proteinExistence type="predicted"/>
<dbReference type="GO" id="GO:0006629">
    <property type="term" value="P:lipid metabolic process"/>
    <property type="evidence" value="ECO:0007669"/>
    <property type="project" value="InterPro"/>
</dbReference>
<sequence>MLAIGHRGACGYQPENTLASFRHAARLGCPWIELDVYHVEGQLVVIHDDDLARTTNGEGLVMESSFAYLRSLDAGNGEQIPTLQEVLEVVDTKMNINVELKGPETAEPVAALLTNACQNQWYNEQFLISSFHHDELTRASANFRRGALFGRPAADIIGRSKEMSAFSVNVSLRMISQELVNLAHHAQLKIYVYTVNDRRDINRLRNWGVDGVFSDFP</sequence>
<dbReference type="Gene3D" id="3.20.20.190">
    <property type="entry name" value="Phosphatidylinositol (PI) phosphodiesterase"/>
    <property type="match status" value="1"/>
</dbReference>
<evidence type="ECO:0000259" key="1">
    <source>
        <dbReference type="PROSITE" id="PS51704"/>
    </source>
</evidence>
<dbReference type="InterPro" id="IPR030395">
    <property type="entry name" value="GP_PDE_dom"/>
</dbReference>
<dbReference type="GO" id="GO:0008081">
    <property type="term" value="F:phosphoric diester hydrolase activity"/>
    <property type="evidence" value="ECO:0007669"/>
    <property type="project" value="InterPro"/>
</dbReference>
<reference evidence="2" key="1">
    <citation type="submission" date="2018-05" db="EMBL/GenBank/DDBJ databases">
        <authorList>
            <person name="Lanie J.A."/>
            <person name="Ng W.-L."/>
            <person name="Kazmierczak K.M."/>
            <person name="Andrzejewski T.M."/>
            <person name="Davidsen T.M."/>
            <person name="Wayne K.J."/>
            <person name="Tettelin H."/>
            <person name="Glass J.I."/>
            <person name="Rusch D."/>
            <person name="Podicherti R."/>
            <person name="Tsui H.-C.T."/>
            <person name="Winkler M.E."/>
        </authorList>
    </citation>
    <scope>NUCLEOTIDE SEQUENCE</scope>
</reference>